<evidence type="ECO:0000259" key="2">
    <source>
        <dbReference type="PROSITE" id="PS50853"/>
    </source>
</evidence>
<dbReference type="SUPFAM" id="SSF49265">
    <property type="entry name" value="Fibronectin type III"/>
    <property type="match status" value="3"/>
</dbReference>
<dbReference type="Gene3D" id="2.60.40.10">
    <property type="entry name" value="Immunoglobulins"/>
    <property type="match status" value="3"/>
</dbReference>
<dbReference type="AlphaFoldDB" id="A0A9P0D645"/>
<feature type="domain" description="Fibronectin type-III" evidence="2">
    <location>
        <begin position="450"/>
        <end position="546"/>
    </location>
</feature>
<dbReference type="InterPro" id="IPR013783">
    <property type="entry name" value="Ig-like_fold"/>
</dbReference>
<name>A0A9P0D645_9CUCU</name>
<dbReference type="OrthoDB" id="6726973at2759"/>
<dbReference type="PANTHER" id="PTHR46957:SF3">
    <property type="entry name" value="CYTOKINE RECEPTOR"/>
    <property type="match status" value="1"/>
</dbReference>
<keyword evidence="1" id="KW-0812">Transmembrane</keyword>
<dbReference type="InterPro" id="IPR003961">
    <property type="entry name" value="FN3_dom"/>
</dbReference>
<dbReference type="Proteomes" id="UP001153636">
    <property type="component" value="Chromosome 5"/>
</dbReference>
<gene>
    <name evidence="3" type="ORF">PSYICH_LOCUS11247</name>
</gene>
<dbReference type="InterPro" id="IPR050713">
    <property type="entry name" value="RTP_Phos/Ushers"/>
</dbReference>
<dbReference type="InterPro" id="IPR036116">
    <property type="entry name" value="FN3_sf"/>
</dbReference>
<keyword evidence="4" id="KW-1185">Reference proteome</keyword>
<dbReference type="SMART" id="SM00060">
    <property type="entry name" value="FN3"/>
    <property type="match status" value="3"/>
</dbReference>
<accession>A0A9P0D645</accession>
<organism evidence="3 4">
    <name type="scientific">Psylliodes chrysocephalus</name>
    <dbReference type="NCBI Taxonomy" id="3402493"/>
    <lineage>
        <taxon>Eukaryota</taxon>
        <taxon>Metazoa</taxon>
        <taxon>Ecdysozoa</taxon>
        <taxon>Arthropoda</taxon>
        <taxon>Hexapoda</taxon>
        <taxon>Insecta</taxon>
        <taxon>Pterygota</taxon>
        <taxon>Neoptera</taxon>
        <taxon>Endopterygota</taxon>
        <taxon>Coleoptera</taxon>
        <taxon>Polyphaga</taxon>
        <taxon>Cucujiformia</taxon>
        <taxon>Chrysomeloidea</taxon>
        <taxon>Chrysomelidae</taxon>
        <taxon>Galerucinae</taxon>
        <taxon>Alticini</taxon>
        <taxon>Psylliodes</taxon>
    </lineage>
</organism>
<protein>
    <recommendedName>
        <fullName evidence="2">Fibronectin type-III domain-containing protein</fullName>
    </recommendedName>
</protein>
<feature type="transmembrane region" description="Helical" evidence="1">
    <location>
        <begin position="908"/>
        <end position="925"/>
    </location>
</feature>
<dbReference type="EMBL" id="OV651817">
    <property type="protein sequence ID" value="CAH1110546.1"/>
    <property type="molecule type" value="Genomic_DNA"/>
</dbReference>
<proteinExistence type="predicted"/>
<dbReference type="GO" id="GO:0016020">
    <property type="term" value="C:membrane"/>
    <property type="evidence" value="ECO:0007669"/>
    <property type="project" value="UniProtKB-SubCell"/>
</dbReference>
<evidence type="ECO:0000313" key="3">
    <source>
        <dbReference type="EMBL" id="CAH1110546.1"/>
    </source>
</evidence>
<feature type="non-terminal residue" evidence="3">
    <location>
        <position position="1"/>
    </location>
</feature>
<dbReference type="PROSITE" id="PS50853">
    <property type="entry name" value="FN3"/>
    <property type="match status" value="1"/>
</dbReference>
<evidence type="ECO:0000313" key="4">
    <source>
        <dbReference type="Proteomes" id="UP001153636"/>
    </source>
</evidence>
<evidence type="ECO:0000256" key="1">
    <source>
        <dbReference type="SAM" id="Phobius"/>
    </source>
</evidence>
<keyword evidence="1" id="KW-0472">Membrane</keyword>
<dbReference type="PANTHER" id="PTHR46957">
    <property type="entry name" value="CYTOKINE RECEPTOR"/>
    <property type="match status" value="1"/>
</dbReference>
<dbReference type="CDD" id="cd00063">
    <property type="entry name" value="FN3"/>
    <property type="match status" value="1"/>
</dbReference>
<keyword evidence="1" id="KW-1133">Transmembrane helix</keyword>
<sequence>NKYIPTIENDFNCKFSANNHCNTIWSLKDWYIDETSPETKEFITDTRWEDFPTILISNSLNEFQEKIELENSFKSTFSVRADGEVEIIVSEGTNPYSAPCYYLNIGYREIYFKKYSALPRGIKDDFKNNFIDNYKAYSNILSSDEWRSFSWSMDVTTGLAKLIDINLNRTLIERTLTEPLFSKYMYMRSANSSLWKIYQNSFLFTNTSQISRLGPQLFLPNKDLCLSIFVKTCKDCYMSFFYLNTTRKILKTVGPTKNEEWIEVKLKEENTQYDKLNLFVETLMISNSSISKFWAIDNVRVCHESEVKVSYLKFQKIEENIHDGNITCQLVKNPTWKPKKLIFDNSTDFPKISITPTTNSIRLTWPQIEETDSIHYFILYEGNDRCLSEHPNLLRLKSNGFVSTKNNRIILTDLIPYTFYNLTISSILQENDKKFFVETPETVEPRLEELPSNIKLKPLDTSIHVSWESVDCSKQYGRLAYTVIVFNSTLNFSKEIAIQTNSSYTITDLIPFTHYSLTILTARNGRYLYNKIHTNNFTLNFMTMPGVPPAPENLELYSMDKNSASLRYDLPSNSHGITREVQVIRCNSLSFKKCKSSISIVKRCSMWPKKYCVDAHYLIPLQSYNIKVSLKNLNTPSFGNEAIVEGKAEDRIPGKPTNITYKFVECPLNTEYCHLNITWLHPYYQNGTITSFEIILNGTDKRKDAENDKYIHEVYNVENKTYYYDYTYQIKYLPYNSYYNLYLSSANSAFKSEFAEIQIKTDNIGDHIDQSPKLIAKSHSTLLFKIPHLDSRLQFFTLTVVVQDYDKARKIDKELLKNKKIADNLCHLYGDAWISQVVKVDSSNKTENVMIGNAEKERLQPNKKYCIIFIITNQYKGSEHDVVYYEILKMMDAEPQQKEATSGSVSNHLYMLLFILLVIPVGFLLY</sequence>
<reference evidence="3" key="1">
    <citation type="submission" date="2022-01" db="EMBL/GenBank/DDBJ databases">
        <authorList>
            <person name="King R."/>
        </authorList>
    </citation>
    <scope>NUCLEOTIDE SEQUENCE</scope>
</reference>
<feature type="non-terminal residue" evidence="3">
    <location>
        <position position="926"/>
    </location>
</feature>